<proteinExistence type="inferred from homology"/>
<dbReference type="InParanoid" id="G8YJR8"/>
<gene>
    <name evidence="7" type="primary">Piso0_002889</name>
    <name evidence="7" type="ORF">GNLVRS01_PISO0G00248g</name>
    <name evidence="8" type="ORF">GNLVRS01_PISO0H00249g</name>
</gene>
<dbReference type="SUPFAM" id="SSF51905">
    <property type="entry name" value="FAD/NAD(P)-binding domain"/>
    <property type="match status" value="1"/>
</dbReference>
<dbReference type="Gene3D" id="3.30.9.10">
    <property type="entry name" value="D-Amino Acid Oxidase, subunit A, domain 2"/>
    <property type="match status" value="1"/>
</dbReference>
<accession>G8YJR8</accession>
<dbReference type="Proteomes" id="UP000005222">
    <property type="component" value="Chromosome G"/>
</dbReference>
<evidence type="ECO:0000256" key="1">
    <source>
        <dbReference type="ARBA" id="ARBA00001974"/>
    </source>
</evidence>
<dbReference type="Gene3D" id="3.50.50.60">
    <property type="entry name" value="FAD/NAD(P)-binding domain"/>
    <property type="match status" value="1"/>
</dbReference>
<evidence type="ECO:0000256" key="4">
    <source>
        <dbReference type="ARBA" id="ARBA00022827"/>
    </source>
</evidence>
<organism evidence="7 9">
    <name type="scientific">Pichia sorbitophila (strain ATCC MYA-4447 / BCRC 22081 / CBS 7064 / NBRC 10061 / NRRL Y-12695)</name>
    <name type="common">Hybrid yeast</name>
    <dbReference type="NCBI Taxonomy" id="559304"/>
    <lineage>
        <taxon>Eukaryota</taxon>
        <taxon>Fungi</taxon>
        <taxon>Dikarya</taxon>
        <taxon>Ascomycota</taxon>
        <taxon>Saccharomycotina</taxon>
        <taxon>Pichiomycetes</taxon>
        <taxon>Debaryomycetaceae</taxon>
        <taxon>Millerozyma</taxon>
    </lineage>
</organism>
<dbReference type="Pfam" id="PF01266">
    <property type="entry name" value="DAO"/>
    <property type="match status" value="1"/>
</dbReference>
<dbReference type="GO" id="GO:0050660">
    <property type="term" value="F:flavin adenine dinucleotide binding"/>
    <property type="evidence" value="ECO:0007669"/>
    <property type="project" value="InterPro"/>
</dbReference>
<evidence type="ECO:0000313" key="8">
    <source>
        <dbReference type="EMBL" id="CCE80563.1"/>
    </source>
</evidence>
<comment type="cofactor">
    <cofactor evidence="1">
        <name>FAD</name>
        <dbReference type="ChEBI" id="CHEBI:57692"/>
    </cofactor>
</comment>
<dbReference type="HOGENOM" id="CLU_007884_0_1_1"/>
<evidence type="ECO:0000313" key="9">
    <source>
        <dbReference type="Proteomes" id="UP000005222"/>
    </source>
</evidence>
<feature type="domain" description="FAD dependent oxidoreductase" evidence="6">
    <location>
        <begin position="5"/>
        <end position="377"/>
    </location>
</feature>
<dbReference type="OrthoDB" id="2219495at2759"/>
<evidence type="ECO:0000256" key="2">
    <source>
        <dbReference type="ARBA" id="ARBA00010989"/>
    </source>
</evidence>
<dbReference type="PANTHER" id="PTHR10961:SF26">
    <property type="entry name" value="L-SACCHAROPINE OXIDASE"/>
    <property type="match status" value="1"/>
</dbReference>
<dbReference type="AlphaFoldDB" id="G8YJR8"/>
<dbReference type="Proteomes" id="UP000005222">
    <property type="component" value="Chromosome H"/>
</dbReference>
<dbReference type="GO" id="GO:0008115">
    <property type="term" value="F:sarcosine oxidase activity"/>
    <property type="evidence" value="ECO:0007669"/>
    <property type="project" value="TreeGrafter"/>
</dbReference>
<evidence type="ECO:0000313" key="7">
    <source>
        <dbReference type="EMBL" id="CCE79798.1"/>
    </source>
</evidence>
<dbReference type="STRING" id="559304.G8YJR8"/>
<dbReference type="eggNOG" id="KOG2820">
    <property type="taxonomic scope" value="Eukaryota"/>
</dbReference>
<evidence type="ECO:0000259" key="6">
    <source>
        <dbReference type="Pfam" id="PF01266"/>
    </source>
</evidence>
<evidence type="ECO:0000256" key="3">
    <source>
        <dbReference type="ARBA" id="ARBA00022630"/>
    </source>
</evidence>
<reference evidence="7" key="1">
    <citation type="submission" date="2011-10" db="EMBL/GenBank/DDBJ databases">
        <authorList>
            <person name="Genoscope - CEA"/>
        </authorList>
    </citation>
    <scope>NUCLEOTIDE SEQUENCE</scope>
</reference>
<name>G8YJR8_PICSO</name>
<keyword evidence="3" id="KW-0285">Flavoprotein</keyword>
<keyword evidence="9" id="KW-1185">Reference proteome</keyword>
<protein>
    <submittedName>
        <fullName evidence="7">Piso0_002889 protein</fullName>
    </submittedName>
</protein>
<dbReference type="PANTHER" id="PTHR10961">
    <property type="entry name" value="PEROXISOMAL SARCOSINE OXIDASE"/>
    <property type="match status" value="1"/>
</dbReference>
<dbReference type="EMBL" id="FO082053">
    <property type="protein sequence ID" value="CCE79798.1"/>
    <property type="molecule type" value="Genomic_DNA"/>
</dbReference>
<keyword evidence="4" id="KW-0274">FAD</keyword>
<dbReference type="InterPro" id="IPR045170">
    <property type="entry name" value="MTOX"/>
</dbReference>
<dbReference type="GO" id="GO:0051698">
    <property type="term" value="F:saccharopine oxidase activity"/>
    <property type="evidence" value="ECO:0007669"/>
    <property type="project" value="TreeGrafter"/>
</dbReference>
<dbReference type="InterPro" id="IPR036188">
    <property type="entry name" value="FAD/NAD-bd_sf"/>
</dbReference>
<dbReference type="EMBL" id="FO082052">
    <property type="protein sequence ID" value="CCE80563.1"/>
    <property type="molecule type" value="Genomic_DNA"/>
</dbReference>
<sequence length="426" mass="47794">MTESVLIVGCGVFGLSTAIELAKRHYNVTALDINQIPSSWSAANDHNKIIRTEYSDLLYTKLALEAVDQWKTDPDLSCCYIECGRLSVKPFNSEKRMTFDRNSRENLESLGRGVQIKSLQGGKDLAQNFSEFRGNKFGDDSVIDFNPTCALGVAGKSLQCAMRKAEKLGVKFVFGRSGNVVNIYEEKDRAIAEAEDGKIHTADKILVCCGALTGHLVNLNGQTSASGLFVAHVQLNDEEYERFKNIPIFFSAEGCYFFPPDADTKMIKIASATEECRNSMTDRFGNVTSLPLASNEKHFKGIPSDAVDSMHAFFRKAIPEIADRELVNCKICWINDTNSSDFLIDKVPTSRAIYVASGDSGHAYKFLPNIGKYVADRMEDRLPDNIKDKWKWSYETKHKNPSWRIEKKLFELGEKKTTRNEIKSKI</sequence>
<comment type="similarity">
    <text evidence="2">Belongs to the MSOX/MTOX family.</text>
</comment>
<keyword evidence="5" id="KW-0560">Oxidoreductase</keyword>
<dbReference type="InterPro" id="IPR006076">
    <property type="entry name" value="FAD-dep_OxRdtase"/>
</dbReference>
<evidence type="ECO:0000256" key="5">
    <source>
        <dbReference type="ARBA" id="ARBA00023002"/>
    </source>
</evidence>
<reference evidence="9" key="2">
    <citation type="journal article" date="2012" name="G3 (Bethesda)">
        <title>Pichia sorbitophila, an interspecies yeast hybrid reveals early steps of genome resolution following polyploidization.</title>
        <authorList>
            <person name="Leh Louis V."/>
            <person name="Despons L."/>
            <person name="Friedrich A."/>
            <person name="Martin T."/>
            <person name="Durrens P."/>
            <person name="Casaregola S."/>
            <person name="Neuveglise C."/>
            <person name="Fairhead C."/>
            <person name="Marck C."/>
            <person name="Cruz J.A."/>
            <person name="Straub M.L."/>
            <person name="Kugler V."/>
            <person name="Sacerdot C."/>
            <person name="Uzunov Z."/>
            <person name="Thierry A."/>
            <person name="Weiss S."/>
            <person name="Bleykasten C."/>
            <person name="De Montigny J."/>
            <person name="Jacques N."/>
            <person name="Jung P."/>
            <person name="Lemaire M."/>
            <person name="Mallet S."/>
            <person name="Morel G."/>
            <person name="Richard G.F."/>
            <person name="Sarkar A."/>
            <person name="Savel G."/>
            <person name="Schacherer J."/>
            <person name="Seret M.L."/>
            <person name="Talla E."/>
            <person name="Samson G."/>
            <person name="Jubin C."/>
            <person name="Poulain J."/>
            <person name="Vacherie B."/>
            <person name="Barbe V."/>
            <person name="Pelletier E."/>
            <person name="Sherman D.J."/>
            <person name="Westhof E."/>
            <person name="Weissenbach J."/>
            <person name="Baret P.V."/>
            <person name="Wincker P."/>
            <person name="Gaillardin C."/>
            <person name="Dujon B."/>
            <person name="Souciet J.L."/>
        </authorList>
    </citation>
    <scope>NUCLEOTIDE SEQUENCE [LARGE SCALE GENOMIC DNA]</scope>
    <source>
        <strain evidence="9">ATCC MYA-4447 / BCRC 22081 / CBS 7064 / NBRC 10061 / NRRL Y-12695</strain>
    </source>
</reference>